<accession>A0ABU5Q8X0</accession>
<name>A0ABU5Q8X0_9BACT</name>
<dbReference type="Proteomes" id="UP001302949">
    <property type="component" value="Unassembled WGS sequence"/>
</dbReference>
<gene>
    <name evidence="2" type="ORF">VB248_09075</name>
</gene>
<reference evidence="2 3" key="1">
    <citation type="submission" date="2023-12" db="EMBL/GenBank/DDBJ databases">
        <title>Novel species of the genus Arcicella isolated from rivers.</title>
        <authorList>
            <person name="Lu H."/>
        </authorList>
    </citation>
    <scope>NUCLEOTIDE SEQUENCE [LARGE SCALE GENOMIC DNA]</scope>
    <source>
        <strain evidence="2 3">KCTC 23307</strain>
    </source>
</reference>
<dbReference type="RefSeq" id="WP_323296448.1">
    <property type="nucleotide sequence ID" value="NZ_JAYFUM010000009.1"/>
</dbReference>
<dbReference type="InterPro" id="IPR002826">
    <property type="entry name" value="MptE-like"/>
</dbReference>
<evidence type="ECO:0000259" key="1">
    <source>
        <dbReference type="Pfam" id="PF01973"/>
    </source>
</evidence>
<protein>
    <submittedName>
        <fullName evidence="2">6-hydroxymethylpterin diphosphokinase MptE-like protein</fullName>
    </submittedName>
</protein>
<dbReference type="Pfam" id="PF01973">
    <property type="entry name" value="MptE-like"/>
    <property type="match status" value="1"/>
</dbReference>
<evidence type="ECO:0000313" key="3">
    <source>
        <dbReference type="Proteomes" id="UP001302949"/>
    </source>
</evidence>
<proteinExistence type="predicted"/>
<feature type="domain" description="6-hydroxymethylpterin diphosphokinase MptE-like" evidence="1">
    <location>
        <begin position="43"/>
        <end position="190"/>
    </location>
</feature>
<evidence type="ECO:0000313" key="2">
    <source>
        <dbReference type="EMBL" id="MEA5139286.1"/>
    </source>
</evidence>
<organism evidence="2 3">
    <name type="scientific">Arcicella rigui</name>
    <dbReference type="NCBI Taxonomy" id="797020"/>
    <lineage>
        <taxon>Bacteria</taxon>
        <taxon>Pseudomonadati</taxon>
        <taxon>Bacteroidota</taxon>
        <taxon>Cytophagia</taxon>
        <taxon>Cytophagales</taxon>
        <taxon>Flectobacillaceae</taxon>
        <taxon>Arcicella</taxon>
    </lineage>
</organism>
<keyword evidence="3" id="KW-1185">Reference proteome</keyword>
<comment type="caution">
    <text evidence="2">The sequence shown here is derived from an EMBL/GenBank/DDBJ whole genome shotgun (WGS) entry which is preliminary data.</text>
</comment>
<dbReference type="EMBL" id="JAYFUM010000009">
    <property type="protein sequence ID" value="MEA5139286.1"/>
    <property type="molecule type" value="Genomic_DNA"/>
</dbReference>
<sequence length="269" mass="30597">MKNEMIDIDPILKVNPVLNPYKHAGKLVYERLLWDLNPESWRSRKKLKDSKNKFKGQKVVILCNGPSLNKVDFDLLKNIPTIGLNKVNLLFDRTSFRPTMIAAVNGLVVEQNLDFYNSTEIPLFISSNSSKIVTSRENVSFLHGSYQQKFSEDVSMSIWEGGTVTFVAMQLAFHLGFQNVALVGCDHYFSAKGAPGQLAVSKEKDDSHFDPRYFSNGMQWQLPEISTSEYSYNIANQKYLAHGRKIFNATDGGALEIFERIKIEDFLKK</sequence>
<dbReference type="Gene3D" id="3.90.1480.10">
    <property type="entry name" value="Alpha-2,3-sialyltransferase"/>
    <property type="match status" value="1"/>
</dbReference>